<dbReference type="GO" id="GO:0000976">
    <property type="term" value="F:transcription cis-regulatory region binding"/>
    <property type="evidence" value="ECO:0007669"/>
    <property type="project" value="TreeGrafter"/>
</dbReference>
<dbReference type="GO" id="GO:0003700">
    <property type="term" value="F:DNA-binding transcription factor activity"/>
    <property type="evidence" value="ECO:0007669"/>
    <property type="project" value="TreeGrafter"/>
</dbReference>
<dbReference type="PANTHER" id="PTHR37534:SF23">
    <property type="entry name" value="ZN(II)2CYS6 TRANSCRIPTION FACTOR (EUROFUNG)"/>
    <property type="match status" value="1"/>
</dbReference>
<evidence type="ECO:0000256" key="1">
    <source>
        <dbReference type="ARBA" id="ARBA00004123"/>
    </source>
</evidence>
<evidence type="ECO:0008006" key="5">
    <source>
        <dbReference type="Google" id="ProtNLM"/>
    </source>
</evidence>
<dbReference type="PANTHER" id="PTHR37534">
    <property type="entry name" value="TRANSCRIPTIONAL ACTIVATOR PROTEIN UGA3"/>
    <property type="match status" value="1"/>
</dbReference>
<gene>
    <name evidence="3" type="ORF">EX30DRAFT_264698</name>
</gene>
<dbReference type="EMBL" id="ML220119">
    <property type="protein sequence ID" value="TGZ81501.1"/>
    <property type="molecule type" value="Genomic_DNA"/>
</dbReference>
<dbReference type="Pfam" id="PF11951">
    <property type="entry name" value="Fungal_trans_2"/>
    <property type="match status" value="1"/>
</dbReference>
<dbReference type="InParanoid" id="A0A4S2MXW4"/>
<dbReference type="AlphaFoldDB" id="A0A4S2MXW4"/>
<evidence type="ECO:0000256" key="2">
    <source>
        <dbReference type="ARBA" id="ARBA00023242"/>
    </source>
</evidence>
<dbReference type="OrthoDB" id="5391043at2759"/>
<proteinExistence type="predicted"/>
<evidence type="ECO:0000313" key="4">
    <source>
        <dbReference type="Proteomes" id="UP000298138"/>
    </source>
</evidence>
<reference evidence="3 4" key="1">
    <citation type="submission" date="2019-04" db="EMBL/GenBank/DDBJ databases">
        <title>Comparative genomics and transcriptomics to analyze fruiting body development in filamentous ascomycetes.</title>
        <authorList>
            <consortium name="DOE Joint Genome Institute"/>
            <person name="Lutkenhaus R."/>
            <person name="Traeger S."/>
            <person name="Breuer J."/>
            <person name="Kuo A."/>
            <person name="Lipzen A."/>
            <person name="Pangilinan J."/>
            <person name="Dilworth D."/>
            <person name="Sandor L."/>
            <person name="Poggeler S."/>
            <person name="Barry K."/>
            <person name="Grigoriev I.V."/>
            <person name="Nowrousian M."/>
        </authorList>
    </citation>
    <scope>NUCLEOTIDE SEQUENCE [LARGE SCALE GENOMIC DNA]</scope>
    <source>
        <strain evidence="3 4">CBS 389.68</strain>
    </source>
</reference>
<protein>
    <recommendedName>
        <fullName evidence="5">Transcription factor domain-containing protein</fullName>
    </recommendedName>
</protein>
<keyword evidence="4" id="KW-1185">Reference proteome</keyword>
<name>A0A4S2MXW4_9PEZI</name>
<sequence>MEEDENEDAEYRYGSQEDGMIAMETSNHGQIQHQQISEILRPFSKHLDEHSRISFQSFLPEASALASYMPTLSSSPLMNPVTAKIFCHFVYVLGPRLHGPQNIWSYTIPMLSLSHPPLLHAILALSSLHISKLTKGGDKPSLLHYHIALRRLGKAIASDRHRGHVATLAATLMLAYYETMAAEHDKWSSHIHGAKQLLKEVDFDRVTKRVELADDEEALITEQRPANGASLLHQRRLRRQMIADDQVDDNFKSLLMGSKVKRQNKAKKAHSDRPFTKKELETLRLQSDLFWWYTKMDCFQSLLSGCPLVLDYIHWDQCPPRSRIGTLGTPYGSSDHYFLLLGRLCDFQVRDLARKKAVLAANNGQWIPPPEMNGPPRSQRPHFAPPNYIAPPVQYGMIPTPNGPPRMPSAFGAVPVPSNYPSPPSASEDLHTLTDAALQEWNEIKAAFEALQTSLGPDYDPLPLEYMPVQHTPFGDALYYKSYSIASLQMLYSMALIVLHRCHPDMPPQSMMAASIQSPRTTPHANTIARIVAGLVPTDVTTQINPALGASLIEASMPMFFSAVQFQLPEQRDWAVRKLREIHRLTGWATASRILLGCQRAWEMLAEKGKGPKYERPRMEEEAEMFYEYHNYYVALAKGARDEARVVEEVEGGQGEAMWRWKVSGRRTVDAAGILGERMDAGGVAGLGLEGA</sequence>
<organism evidence="3 4">
    <name type="scientific">Ascodesmis nigricans</name>
    <dbReference type="NCBI Taxonomy" id="341454"/>
    <lineage>
        <taxon>Eukaryota</taxon>
        <taxon>Fungi</taxon>
        <taxon>Dikarya</taxon>
        <taxon>Ascomycota</taxon>
        <taxon>Pezizomycotina</taxon>
        <taxon>Pezizomycetes</taxon>
        <taxon>Pezizales</taxon>
        <taxon>Ascodesmidaceae</taxon>
        <taxon>Ascodesmis</taxon>
    </lineage>
</organism>
<dbReference type="InterPro" id="IPR021858">
    <property type="entry name" value="Fun_TF"/>
</dbReference>
<dbReference type="GO" id="GO:0005634">
    <property type="term" value="C:nucleus"/>
    <property type="evidence" value="ECO:0007669"/>
    <property type="project" value="UniProtKB-SubCell"/>
</dbReference>
<comment type="subcellular location">
    <subcellularLocation>
        <location evidence="1">Nucleus</location>
    </subcellularLocation>
</comment>
<keyword evidence="2" id="KW-0539">Nucleus</keyword>
<dbReference type="STRING" id="341454.A0A4S2MXW4"/>
<evidence type="ECO:0000313" key="3">
    <source>
        <dbReference type="EMBL" id="TGZ81501.1"/>
    </source>
</evidence>
<dbReference type="Proteomes" id="UP000298138">
    <property type="component" value="Unassembled WGS sequence"/>
</dbReference>
<accession>A0A4S2MXW4</accession>
<dbReference type="GO" id="GO:0045944">
    <property type="term" value="P:positive regulation of transcription by RNA polymerase II"/>
    <property type="evidence" value="ECO:0007669"/>
    <property type="project" value="TreeGrafter"/>
</dbReference>